<protein>
    <submittedName>
        <fullName evidence="2">Ribonucleotide reductase transcriptional regulator NrdR</fullName>
    </submittedName>
</protein>
<feature type="compositionally biased region" description="Low complexity" evidence="1">
    <location>
        <begin position="115"/>
        <end position="133"/>
    </location>
</feature>
<proteinExistence type="predicted"/>
<feature type="compositionally biased region" description="Pro residues" evidence="1">
    <location>
        <begin position="25"/>
        <end position="34"/>
    </location>
</feature>
<feature type="region of interest" description="Disordered" evidence="1">
    <location>
        <begin position="1"/>
        <end position="150"/>
    </location>
</feature>
<evidence type="ECO:0000256" key="1">
    <source>
        <dbReference type="SAM" id="MobiDB-lite"/>
    </source>
</evidence>
<organism evidence="2">
    <name type="scientific">uncultured Acetobacteraceae bacterium</name>
    <dbReference type="NCBI Taxonomy" id="169975"/>
    <lineage>
        <taxon>Bacteria</taxon>
        <taxon>Pseudomonadati</taxon>
        <taxon>Pseudomonadota</taxon>
        <taxon>Alphaproteobacteria</taxon>
        <taxon>Acetobacterales</taxon>
        <taxon>Acetobacteraceae</taxon>
        <taxon>environmental samples</taxon>
    </lineage>
</organism>
<feature type="non-terminal residue" evidence="2">
    <location>
        <position position="150"/>
    </location>
</feature>
<dbReference type="AlphaFoldDB" id="A0A6J4HT40"/>
<reference evidence="2" key="1">
    <citation type="submission" date="2020-02" db="EMBL/GenBank/DDBJ databases">
        <authorList>
            <person name="Meier V. D."/>
        </authorList>
    </citation>
    <scope>NUCLEOTIDE SEQUENCE</scope>
    <source>
        <strain evidence="2">AVDCRST_MAG08</strain>
    </source>
</reference>
<accession>A0A6J4HT40</accession>
<feature type="compositionally biased region" description="Basic and acidic residues" evidence="1">
    <location>
        <begin position="104"/>
        <end position="114"/>
    </location>
</feature>
<name>A0A6J4HT40_9PROT</name>
<sequence length="150" mass="16232">ALPLLRSGRHAGEGQPPGRRRRGHPPPPLLPRLPEPLHHLRAGAAPRTHGAQDRRPPRALRPREARPLHPHRAPQAPGGRGPGGAHRERHPAQAGNRGGGRGHVPPDRRDRDGVAARGGPSRLRPLRQRLPQLRRSEGLPGVPGRTRAGL</sequence>
<dbReference type="EMBL" id="CADCTG010000118">
    <property type="protein sequence ID" value="CAA9233153.1"/>
    <property type="molecule type" value="Genomic_DNA"/>
</dbReference>
<feature type="compositionally biased region" description="Basic and acidic residues" evidence="1">
    <location>
        <begin position="50"/>
        <end position="67"/>
    </location>
</feature>
<feature type="non-terminal residue" evidence="2">
    <location>
        <position position="1"/>
    </location>
</feature>
<evidence type="ECO:0000313" key="2">
    <source>
        <dbReference type="EMBL" id="CAA9233153.1"/>
    </source>
</evidence>
<gene>
    <name evidence="2" type="ORF">AVDCRST_MAG08-1231</name>
</gene>